<accession>A0AAD6ZQK2</accession>
<keyword evidence="4" id="KW-1185">Reference proteome</keyword>
<feature type="transmembrane region" description="Helical" evidence="2">
    <location>
        <begin position="91"/>
        <end position="111"/>
    </location>
</feature>
<keyword evidence="2" id="KW-0812">Transmembrane</keyword>
<dbReference type="AlphaFoldDB" id="A0AAD6ZQK2"/>
<organism evidence="3 4">
    <name type="scientific">Mycena albidolilacea</name>
    <dbReference type="NCBI Taxonomy" id="1033008"/>
    <lineage>
        <taxon>Eukaryota</taxon>
        <taxon>Fungi</taxon>
        <taxon>Dikarya</taxon>
        <taxon>Basidiomycota</taxon>
        <taxon>Agaricomycotina</taxon>
        <taxon>Agaricomycetes</taxon>
        <taxon>Agaricomycetidae</taxon>
        <taxon>Agaricales</taxon>
        <taxon>Marasmiineae</taxon>
        <taxon>Mycenaceae</taxon>
        <taxon>Mycena</taxon>
    </lineage>
</organism>
<feature type="compositionally biased region" description="Polar residues" evidence="1">
    <location>
        <begin position="44"/>
        <end position="53"/>
    </location>
</feature>
<dbReference type="EMBL" id="JARIHO010000032">
    <property type="protein sequence ID" value="KAJ7334631.1"/>
    <property type="molecule type" value="Genomic_DNA"/>
</dbReference>
<evidence type="ECO:0000313" key="4">
    <source>
        <dbReference type="Proteomes" id="UP001218218"/>
    </source>
</evidence>
<feature type="region of interest" description="Disordered" evidence="1">
    <location>
        <begin position="121"/>
        <end position="153"/>
    </location>
</feature>
<feature type="compositionally biased region" description="Basic and acidic residues" evidence="1">
    <location>
        <begin position="12"/>
        <end position="22"/>
    </location>
</feature>
<reference evidence="3" key="1">
    <citation type="submission" date="2023-03" db="EMBL/GenBank/DDBJ databases">
        <title>Massive genome expansion in bonnet fungi (Mycena s.s.) driven by repeated elements and novel gene families across ecological guilds.</title>
        <authorList>
            <consortium name="Lawrence Berkeley National Laboratory"/>
            <person name="Harder C.B."/>
            <person name="Miyauchi S."/>
            <person name="Viragh M."/>
            <person name="Kuo A."/>
            <person name="Thoen E."/>
            <person name="Andreopoulos B."/>
            <person name="Lu D."/>
            <person name="Skrede I."/>
            <person name="Drula E."/>
            <person name="Henrissat B."/>
            <person name="Morin E."/>
            <person name="Kohler A."/>
            <person name="Barry K."/>
            <person name="LaButti K."/>
            <person name="Morin E."/>
            <person name="Salamov A."/>
            <person name="Lipzen A."/>
            <person name="Mereny Z."/>
            <person name="Hegedus B."/>
            <person name="Baldrian P."/>
            <person name="Stursova M."/>
            <person name="Weitz H."/>
            <person name="Taylor A."/>
            <person name="Grigoriev I.V."/>
            <person name="Nagy L.G."/>
            <person name="Martin F."/>
            <person name="Kauserud H."/>
        </authorList>
    </citation>
    <scope>NUCLEOTIDE SEQUENCE</scope>
    <source>
        <strain evidence="3">CBHHK002</strain>
    </source>
</reference>
<keyword evidence="2" id="KW-1133">Transmembrane helix</keyword>
<evidence type="ECO:0000256" key="1">
    <source>
        <dbReference type="SAM" id="MobiDB-lite"/>
    </source>
</evidence>
<feature type="region of interest" description="Disordered" evidence="1">
    <location>
        <begin position="224"/>
        <end position="269"/>
    </location>
</feature>
<dbReference type="Proteomes" id="UP001218218">
    <property type="component" value="Unassembled WGS sequence"/>
</dbReference>
<evidence type="ECO:0000313" key="3">
    <source>
        <dbReference type="EMBL" id="KAJ7334631.1"/>
    </source>
</evidence>
<feature type="region of interest" description="Disordered" evidence="1">
    <location>
        <begin position="1"/>
        <end position="77"/>
    </location>
</feature>
<evidence type="ECO:0000256" key="2">
    <source>
        <dbReference type="SAM" id="Phobius"/>
    </source>
</evidence>
<name>A0AAD6ZQK2_9AGAR</name>
<comment type="caution">
    <text evidence="3">The sequence shown here is derived from an EMBL/GenBank/DDBJ whole genome shotgun (WGS) entry which is preliminary data.</text>
</comment>
<protein>
    <submittedName>
        <fullName evidence="3">Uncharacterized protein</fullName>
    </submittedName>
</protein>
<gene>
    <name evidence="3" type="ORF">DFH08DRAFT_813705</name>
</gene>
<proteinExistence type="predicted"/>
<keyword evidence="2" id="KW-0472">Membrane</keyword>
<sequence length="298" mass="34622">MVLTDVELMEPLQKEECTRSSKNDMTGTAARKRGPKEQNEDTESQTPVNGSLTQDRRNDDTYLENPGNRACPPSAKGTLRQVQQFCSESMGLMRIWVVIFSLVGAWLALWLEKEIRHEEQRMRDKKKQEQNPEPYPFPNRNQQSDKNLTHNLPLPTLMDWYPQSALTRPPARVNVAEQNIDTCPIPSQVDSPHQWIDDLPASNIQTNHASTRFFRSFRPSTYRSFQSTANQGGNNPNRLMGQSTRGECRKRAKNRQPQGTQRNGPPKPLPESIYEVDVIILRFTFLMYYELRRYRYHR</sequence>
<feature type="compositionally biased region" description="Polar residues" evidence="1">
    <location>
        <begin position="139"/>
        <end position="150"/>
    </location>
</feature>
<feature type="compositionally biased region" description="Basic and acidic residues" evidence="1">
    <location>
        <begin position="121"/>
        <end position="130"/>
    </location>
</feature>
<feature type="compositionally biased region" description="Polar residues" evidence="1">
    <location>
        <begin position="224"/>
        <end position="245"/>
    </location>
</feature>